<accession>A0A0K2ULJ1</accession>
<dbReference type="AlphaFoldDB" id="A0A0K2ULJ1"/>
<organism evidence="1">
    <name type="scientific">Lepeophtheirus salmonis</name>
    <name type="common">Salmon louse</name>
    <name type="synonym">Caligus salmonis</name>
    <dbReference type="NCBI Taxonomy" id="72036"/>
    <lineage>
        <taxon>Eukaryota</taxon>
        <taxon>Metazoa</taxon>
        <taxon>Ecdysozoa</taxon>
        <taxon>Arthropoda</taxon>
        <taxon>Crustacea</taxon>
        <taxon>Multicrustacea</taxon>
        <taxon>Hexanauplia</taxon>
        <taxon>Copepoda</taxon>
        <taxon>Siphonostomatoida</taxon>
        <taxon>Caligidae</taxon>
        <taxon>Lepeophtheirus</taxon>
    </lineage>
</organism>
<dbReference type="EMBL" id="HACA01021386">
    <property type="protein sequence ID" value="CDW38747.1"/>
    <property type="molecule type" value="Transcribed_RNA"/>
</dbReference>
<name>A0A0K2ULJ1_LEPSM</name>
<proteinExistence type="predicted"/>
<protein>
    <submittedName>
        <fullName evidence="1">Uncharacterized protein</fullName>
    </submittedName>
</protein>
<evidence type="ECO:0000313" key="1">
    <source>
        <dbReference type="EMBL" id="CDW38747.1"/>
    </source>
</evidence>
<reference evidence="1" key="1">
    <citation type="submission" date="2014-05" db="EMBL/GenBank/DDBJ databases">
        <authorList>
            <person name="Chronopoulou M."/>
        </authorList>
    </citation>
    <scope>NUCLEOTIDE SEQUENCE</scope>
    <source>
        <tissue evidence="1">Whole organism</tissue>
    </source>
</reference>
<sequence>MDVMDALDKIRGALHPKYGNLLIYVAIRPEMGLITEQNLQVAAPSNFSIILRIVDSEGRLCGS</sequence>